<evidence type="ECO:0000313" key="2">
    <source>
        <dbReference type="EMBL" id="QQL49420.1"/>
    </source>
</evidence>
<dbReference type="EMBL" id="CP066775">
    <property type="protein sequence ID" value="QQL49420.1"/>
    <property type="molecule type" value="Genomic_DNA"/>
</dbReference>
<feature type="region of interest" description="Disordered" evidence="1">
    <location>
        <begin position="26"/>
        <end position="60"/>
    </location>
</feature>
<dbReference type="AlphaFoldDB" id="A0A6I4IN80"/>
<dbReference type="RefSeq" id="WP_157524535.1">
    <property type="nucleotide sequence ID" value="NZ_CP066775.1"/>
</dbReference>
<sequence length="60" mass="7198">MKPAKVIAMAMVATFSLQQADAQLFSHHHKTHKELKKQHKKWEKEKKKEEKKLKKHHDNK</sequence>
<dbReference type="KEGG" id="mgik:GO620_014780"/>
<evidence type="ECO:0000256" key="1">
    <source>
        <dbReference type="SAM" id="MobiDB-lite"/>
    </source>
</evidence>
<reference evidence="2 3" key="1">
    <citation type="submission" date="2020-12" db="EMBL/GenBank/DDBJ databases">
        <title>HMF7856_wgs.fasta genome submission.</title>
        <authorList>
            <person name="Kang H."/>
            <person name="Kim H."/>
            <person name="Joh K."/>
        </authorList>
    </citation>
    <scope>NUCLEOTIDE SEQUENCE [LARGE SCALE GENOMIC DNA]</scope>
    <source>
        <strain evidence="2 3">HMF7856</strain>
    </source>
</reference>
<keyword evidence="3" id="KW-1185">Reference proteome</keyword>
<accession>A0A6I4IN80</accession>
<proteinExistence type="predicted"/>
<dbReference type="Proteomes" id="UP000429232">
    <property type="component" value="Chromosome"/>
</dbReference>
<feature type="compositionally biased region" description="Basic residues" evidence="1">
    <location>
        <begin position="26"/>
        <end position="41"/>
    </location>
</feature>
<feature type="compositionally biased region" description="Basic and acidic residues" evidence="1">
    <location>
        <begin position="42"/>
        <end position="52"/>
    </location>
</feature>
<gene>
    <name evidence="2" type="ORF">GO620_014780</name>
</gene>
<organism evidence="2 3">
    <name type="scientific">Mucilaginibacter ginkgonis</name>
    <dbReference type="NCBI Taxonomy" id="2682091"/>
    <lineage>
        <taxon>Bacteria</taxon>
        <taxon>Pseudomonadati</taxon>
        <taxon>Bacteroidota</taxon>
        <taxon>Sphingobacteriia</taxon>
        <taxon>Sphingobacteriales</taxon>
        <taxon>Sphingobacteriaceae</taxon>
        <taxon>Mucilaginibacter</taxon>
    </lineage>
</organism>
<protein>
    <submittedName>
        <fullName evidence="2">Uncharacterized protein</fullName>
    </submittedName>
</protein>
<name>A0A6I4IN80_9SPHI</name>
<evidence type="ECO:0000313" key="3">
    <source>
        <dbReference type="Proteomes" id="UP000429232"/>
    </source>
</evidence>